<dbReference type="AlphaFoldDB" id="A0AAN6NDY9"/>
<proteinExistence type="predicted"/>
<dbReference type="EMBL" id="MU853773">
    <property type="protein sequence ID" value="KAK3942458.1"/>
    <property type="molecule type" value="Genomic_DNA"/>
</dbReference>
<evidence type="ECO:0000313" key="1">
    <source>
        <dbReference type="EMBL" id="KAK3942458.1"/>
    </source>
</evidence>
<name>A0AAN6NDY9_9PEZI</name>
<organism evidence="1 2">
    <name type="scientific">Diplogelasinospora grovesii</name>
    <dbReference type="NCBI Taxonomy" id="303347"/>
    <lineage>
        <taxon>Eukaryota</taxon>
        <taxon>Fungi</taxon>
        <taxon>Dikarya</taxon>
        <taxon>Ascomycota</taxon>
        <taxon>Pezizomycotina</taxon>
        <taxon>Sordariomycetes</taxon>
        <taxon>Sordariomycetidae</taxon>
        <taxon>Sordariales</taxon>
        <taxon>Diplogelasinosporaceae</taxon>
        <taxon>Diplogelasinospora</taxon>
    </lineage>
</organism>
<keyword evidence="2" id="KW-1185">Reference proteome</keyword>
<sequence length="123" mass="13352">MGTSGSAGVSRSRLGAWLPDEVEAVLSRLPEKDKGVRVGNRLNVGELLAEEMDPEWPGVGIVVSGPGGFCDDVRAGQPLQLLGRKERLCSSSRSHTYFGKLLLEFSHQLLDFQKGTCPQSVER</sequence>
<reference evidence="2" key="1">
    <citation type="journal article" date="2023" name="Mol. Phylogenet. Evol.">
        <title>Genome-scale phylogeny and comparative genomics of the fungal order Sordariales.</title>
        <authorList>
            <person name="Hensen N."/>
            <person name="Bonometti L."/>
            <person name="Westerberg I."/>
            <person name="Brannstrom I.O."/>
            <person name="Guillou S."/>
            <person name="Cros-Aarteil S."/>
            <person name="Calhoun S."/>
            <person name="Haridas S."/>
            <person name="Kuo A."/>
            <person name="Mondo S."/>
            <person name="Pangilinan J."/>
            <person name="Riley R."/>
            <person name="LaButti K."/>
            <person name="Andreopoulos B."/>
            <person name="Lipzen A."/>
            <person name="Chen C."/>
            <person name="Yan M."/>
            <person name="Daum C."/>
            <person name="Ng V."/>
            <person name="Clum A."/>
            <person name="Steindorff A."/>
            <person name="Ohm R.A."/>
            <person name="Martin F."/>
            <person name="Silar P."/>
            <person name="Natvig D.O."/>
            <person name="Lalanne C."/>
            <person name="Gautier V."/>
            <person name="Ament-Velasquez S.L."/>
            <person name="Kruys A."/>
            <person name="Hutchinson M.I."/>
            <person name="Powell A.J."/>
            <person name="Barry K."/>
            <person name="Miller A.N."/>
            <person name="Grigoriev I.V."/>
            <person name="Debuchy R."/>
            <person name="Gladieux P."/>
            <person name="Hiltunen Thoren M."/>
            <person name="Johannesson H."/>
        </authorList>
    </citation>
    <scope>NUCLEOTIDE SEQUENCE [LARGE SCALE GENOMIC DNA]</scope>
    <source>
        <strain evidence="2">CBS 340.73</strain>
    </source>
</reference>
<comment type="caution">
    <text evidence="1">The sequence shown here is derived from an EMBL/GenBank/DDBJ whole genome shotgun (WGS) entry which is preliminary data.</text>
</comment>
<gene>
    <name evidence="1" type="ORF">QBC46DRAFT_406204</name>
</gene>
<protein>
    <submittedName>
        <fullName evidence="1">Uncharacterized protein</fullName>
    </submittedName>
</protein>
<accession>A0AAN6NDY9</accession>
<evidence type="ECO:0000313" key="2">
    <source>
        <dbReference type="Proteomes" id="UP001303473"/>
    </source>
</evidence>
<dbReference type="Proteomes" id="UP001303473">
    <property type="component" value="Unassembled WGS sequence"/>
</dbReference>